<keyword evidence="1" id="KW-0238">DNA-binding</keyword>
<evidence type="ECO:0000259" key="2">
    <source>
        <dbReference type="PROSITE" id="PS50943"/>
    </source>
</evidence>
<dbReference type="KEGG" id="dfe:Dfer_4070"/>
<dbReference type="RefSeq" id="WP_015813516.1">
    <property type="nucleotide sequence ID" value="NC_013037.1"/>
</dbReference>
<name>C6VZ67_DYAFD</name>
<protein>
    <submittedName>
        <fullName evidence="3">Transcriptional regulator, XRE family</fullName>
    </submittedName>
</protein>
<dbReference type="SUPFAM" id="SSF47413">
    <property type="entry name" value="lambda repressor-like DNA-binding domains"/>
    <property type="match status" value="1"/>
</dbReference>
<dbReference type="PANTHER" id="PTHR46797">
    <property type="entry name" value="HTH-TYPE TRANSCRIPTIONAL REGULATOR"/>
    <property type="match status" value="1"/>
</dbReference>
<reference evidence="3 4" key="1">
    <citation type="journal article" date="2009" name="Stand. Genomic Sci.">
        <title>Complete genome sequence of Dyadobacter fermentans type strain (NS114).</title>
        <authorList>
            <person name="Lang E."/>
            <person name="Lapidus A."/>
            <person name="Chertkov O."/>
            <person name="Brettin T."/>
            <person name="Detter J.C."/>
            <person name="Han C."/>
            <person name="Copeland A."/>
            <person name="Glavina Del Rio T."/>
            <person name="Nolan M."/>
            <person name="Chen F."/>
            <person name="Lucas S."/>
            <person name="Tice H."/>
            <person name="Cheng J.F."/>
            <person name="Land M."/>
            <person name="Hauser L."/>
            <person name="Chang Y.J."/>
            <person name="Jeffries C.D."/>
            <person name="Kopitz M."/>
            <person name="Bruce D."/>
            <person name="Goodwin L."/>
            <person name="Pitluck S."/>
            <person name="Ovchinnikova G."/>
            <person name="Pati A."/>
            <person name="Ivanova N."/>
            <person name="Mavrommatis K."/>
            <person name="Chen A."/>
            <person name="Palaniappan K."/>
            <person name="Chain P."/>
            <person name="Bristow J."/>
            <person name="Eisen J.A."/>
            <person name="Markowitz V."/>
            <person name="Hugenholtz P."/>
            <person name="Goker M."/>
            <person name="Rohde M."/>
            <person name="Kyrpides N.C."/>
            <person name="Klenk H.P."/>
        </authorList>
    </citation>
    <scope>NUCLEOTIDE SEQUENCE [LARGE SCALE GENOMIC DNA]</scope>
    <source>
        <strain evidence="4">ATCC 700827 / DSM 18053 / CIP 107007 / KCTC 52180 / NS114</strain>
    </source>
</reference>
<dbReference type="GO" id="GO:0003700">
    <property type="term" value="F:DNA-binding transcription factor activity"/>
    <property type="evidence" value="ECO:0007669"/>
    <property type="project" value="TreeGrafter"/>
</dbReference>
<dbReference type="GO" id="GO:0003677">
    <property type="term" value="F:DNA binding"/>
    <property type="evidence" value="ECO:0007669"/>
    <property type="project" value="UniProtKB-KW"/>
</dbReference>
<dbReference type="OrthoDB" id="9812960at2"/>
<dbReference type="HOGENOM" id="CLU_2179671_0_0_10"/>
<keyword evidence="4" id="KW-1185">Reference proteome</keyword>
<dbReference type="Pfam" id="PF01381">
    <property type="entry name" value="HTH_3"/>
    <property type="match status" value="1"/>
</dbReference>
<evidence type="ECO:0000256" key="1">
    <source>
        <dbReference type="ARBA" id="ARBA00023125"/>
    </source>
</evidence>
<dbReference type="InterPro" id="IPR001387">
    <property type="entry name" value="Cro/C1-type_HTH"/>
</dbReference>
<gene>
    <name evidence="3" type="ordered locus">Dfer_4070</name>
</gene>
<evidence type="ECO:0000313" key="3">
    <source>
        <dbReference type="EMBL" id="ACT95273.1"/>
    </source>
</evidence>
<dbReference type="SMART" id="SM00530">
    <property type="entry name" value="HTH_XRE"/>
    <property type="match status" value="1"/>
</dbReference>
<evidence type="ECO:0000313" key="4">
    <source>
        <dbReference type="Proteomes" id="UP000002011"/>
    </source>
</evidence>
<dbReference type="AlphaFoldDB" id="C6VZ67"/>
<dbReference type="Proteomes" id="UP000002011">
    <property type="component" value="Chromosome"/>
</dbReference>
<dbReference type="InterPro" id="IPR050807">
    <property type="entry name" value="TransReg_Diox_bact_type"/>
</dbReference>
<feature type="domain" description="HTH cro/C1-type" evidence="2">
    <location>
        <begin position="31"/>
        <end position="85"/>
    </location>
</feature>
<dbReference type="EMBL" id="CP001619">
    <property type="protein sequence ID" value="ACT95273.1"/>
    <property type="molecule type" value="Genomic_DNA"/>
</dbReference>
<dbReference type="Gene3D" id="1.10.260.40">
    <property type="entry name" value="lambda repressor-like DNA-binding domains"/>
    <property type="match status" value="1"/>
</dbReference>
<accession>C6VZ67</accession>
<dbReference type="CDD" id="cd00093">
    <property type="entry name" value="HTH_XRE"/>
    <property type="match status" value="1"/>
</dbReference>
<dbReference type="GO" id="GO:0005829">
    <property type="term" value="C:cytosol"/>
    <property type="evidence" value="ECO:0007669"/>
    <property type="project" value="TreeGrafter"/>
</dbReference>
<dbReference type="PROSITE" id="PS50943">
    <property type="entry name" value="HTH_CROC1"/>
    <property type="match status" value="1"/>
</dbReference>
<organism evidence="3 4">
    <name type="scientific">Dyadobacter fermentans (strain ATCC 700827 / DSM 18053 / CIP 107007 / KCTC 52180 / NS114)</name>
    <dbReference type="NCBI Taxonomy" id="471854"/>
    <lineage>
        <taxon>Bacteria</taxon>
        <taxon>Pseudomonadati</taxon>
        <taxon>Bacteroidota</taxon>
        <taxon>Cytophagia</taxon>
        <taxon>Cytophagales</taxon>
        <taxon>Spirosomataceae</taxon>
        <taxon>Dyadobacter</taxon>
    </lineage>
</organism>
<proteinExistence type="predicted"/>
<dbReference type="eggNOG" id="COG1396">
    <property type="taxonomic scope" value="Bacteria"/>
</dbReference>
<sequence length="109" mass="12002">MGLAIWGFQKAAKFVKSLKNKHTMTDFGSNFRKLREWAGLSQEALGASLNVSASVINRIENNKRRLDIQILQNLANALQLDVALVVAVMFKGKSALPKQRAEKALPVPA</sequence>
<dbReference type="InterPro" id="IPR010982">
    <property type="entry name" value="Lambda_DNA-bd_dom_sf"/>
</dbReference>
<dbReference type="PANTHER" id="PTHR46797:SF1">
    <property type="entry name" value="METHYLPHOSPHONATE SYNTHASE"/>
    <property type="match status" value="1"/>
</dbReference>